<dbReference type="EMBL" id="LC506465">
    <property type="protein sequence ID" value="BBO54097.1"/>
    <property type="molecule type" value="Genomic_DNA"/>
</dbReference>
<proteinExistence type="predicted"/>
<accession>A0A5K7Y805</accession>
<evidence type="ECO:0000313" key="1">
    <source>
        <dbReference type="EMBL" id="BBO54097.1"/>
    </source>
</evidence>
<name>A0A5K7Y805_9VIRU</name>
<reference evidence="1" key="1">
    <citation type="journal article" date="2020" name="Sci. Rep.">
        <title>A novel Asfarvirus-like virus identified as a potential cause of mass mortality of abalone.</title>
        <authorList>
            <person name="Matsuyama T."/>
            <person name="Takano T."/>
            <person name="Nishiki I."/>
            <person name="Fujiwara A."/>
            <person name="Kiryu I."/>
            <person name="Inada M."/>
            <person name="Sakai T."/>
            <person name="Terashima S."/>
            <person name="Matsuura Y."/>
            <person name="Isowa K."/>
            <person name="Nakayasu C."/>
        </authorList>
    </citation>
    <scope>NUCLEOTIDE SEQUENCE</scope>
</reference>
<protein>
    <submittedName>
        <fullName evidence="1">G9L homolog protein</fullName>
    </submittedName>
</protein>
<organism evidence="1">
    <name type="scientific">Abalone asfa-like virus</name>
    <dbReference type="NCBI Taxonomy" id="2839893"/>
    <lineage>
        <taxon>Viruses</taxon>
        <taxon>Varidnaviria</taxon>
        <taxon>Bamfordvirae</taxon>
        <taxon>Nucleocytoviricota</taxon>
        <taxon>Pokkesviricetes</taxon>
        <taxon>Asfuvirales</taxon>
        <taxon>Asfarviridae</taxon>
    </lineage>
</organism>
<sequence>MIIFKFLTVSIDVPNALIFCKNVKKNVLTRLQEDYEGKCYKGVYIISIERIEETSSCIMQDVNSHIGTINVRFLVKASVLSRFDIINSVKIHHNQRLIMGKATGKEPCDVILFPSFGVQGLQENQIVPVRIFKIDYKPMMEGPVATAVLLTCDRGVEYFRVDGELIASDIYDIKQMIHETEDLETARTSMDHIKCEKFRKLLHTYGMEVGKPKDGIDFIKMLPDIKDDQVSINGIFYQPLEYSRFDRYIKKIDKVPENAVTRDVTPLMLLNEFVTRWFQFNLLLNFLISNYDPDKNNVLWKIMEHAHLKKESL</sequence>